<feature type="domain" description="FAD dependent oxidoreductase" evidence="6">
    <location>
        <begin position="17"/>
        <end position="374"/>
    </location>
</feature>
<dbReference type="Gene3D" id="3.30.9.10">
    <property type="entry name" value="D-Amino Acid Oxidase, subunit A, domain 2"/>
    <property type="match status" value="1"/>
</dbReference>
<dbReference type="InterPro" id="IPR000447">
    <property type="entry name" value="G3P_DH_FAD-dep"/>
</dbReference>
<dbReference type="InterPro" id="IPR006076">
    <property type="entry name" value="FAD-dep_OxRdtase"/>
</dbReference>
<dbReference type="InterPro" id="IPR038299">
    <property type="entry name" value="DAO_C_sf"/>
</dbReference>
<dbReference type="EC" id="1.-.-.-" evidence="7"/>
<dbReference type="PROSITE" id="PS00978">
    <property type="entry name" value="FAD_G3PDH_2"/>
    <property type="match status" value="1"/>
</dbReference>
<keyword evidence="5 7" id="KW-0560">Oxidoreductase</keyword>
<dbReference type="EMBL" id="JBHMFE010000046">
    <property type="protein sequence ID" value="MFB9110827.1"/>
    <property type="molecule type" value="Genomic_DNA"/>
</dbReference>
<evidence type="ECO:0000256" key="1">
    <source>
        <dbReference type="ARBA" id="ARBA00001974"/>
    </source>
</evidence>
<dbReference type="PANTHER" id="PTHR11985">
    <property type="entry name" value="GLYCEROL-3-PHOSPHATE DEHYDROGENASE"/>
    <property type="match status" value="1"/>
</dbReference>
<dbReference type="SUPFAM" id="SSF54373">
    <property type="entry name" value="FAD-linked reductases, C-terminal domain"/>
    <property type="match status" value="1"/>
</dbReference>
<dbReference type="Gene3D" id="3.50.50.60">
    <property type="entry name" value="FAD/NAD(P)-binding domain"/>
    <property type="match status" value="1"/>
</dbReference>
<accession>A0ABV5HG00</accession>
<evidence type="ECO:0000259" key="6">
    <source>
        <dbReference type="Pfam" id="PF01266"/>
    </source>
</evidence>
<keyword evidence="3" id="KW-0285">Flavoprotein</keyword>
<name>A0ABV5HG00_9FLAO</name>
<dbReference type="InterPro" id="IPR036188">
    <property type="entry name" value="FAD/NAD-bd_sf"/>
</dbReference>
<dbReference type="Pfam" id="PF01266">
    <property type="entry name" value="DAO"/>
    <property type="match status" value="1"/>
</dbReference>
<dbReference type="Proteomes" id="UP001589562">
    <property type="component" value="Unassembled WGS sequence"/>
</dbReference>
<dbReference type="PANTHER" id="PTHR11985:SF35">
    <property type="entry name" value="ANAEROBIC GLYCEROL-3-PHOSPHATE DEHYDROGENASE SUBUNIT A"/>
    <property type="match status" value="1"/>
</dbReference>
<evidence type="ECO:0000256" key="2">
    <source>
        <dbReference type="ARBA" id="ARBA00007330"/>
    </source>
</evidence>
<comment type="cofactor">
    <cofactor evidence="1">
        <name>FAD</name>
        <dbReference type="ChEBI" id="CHEBI:57692"/>
    </cofactor>
</comment>
<organism evidence="7 8">
    <name type="scientific">Flavobacterium gyeonganense</name>
    <dbReference type="NCBI Taxonomy" id="1310418"/>
    <lineage>
        <taxon>Bacteria</taxon>
        <taxon>Pseudomonadati</taxon>
        <taxon>Bacteroidota</taxon>
        <taxon>Flavobacteriia</taxon>
        <taxon>Flavobacteriales</taxon>
        <taxon>Flavobacteriaceae</taxon>
        <taxon>Flavobacterium</taxon>
    </lineage>
</organism>
<sequence length="530" mass="58905">MIRSEQLSQLQNTEKWDIIIIGGGASGLGTALDAASRGYKTILLEAVDFAKGTSSRSTKLVHGGVRYLAQGDVHLVREALKERGLLSQNAGHLVKNQSFVIPNYNRWSGYFYTIGLKIYDLLAGSLSLGLSKYISKEKTIEMLPNVQQKGLVNGVIYHDGQFDDSRLAINLAQTAVEKGACVINYIKVVNLIKDDTETVIGVQAIDQETGTQYHIKGSAIINATGVFTNAIMKLNDKVYKKYIVPSQGIHLVFDKSFLPGGQALMIPKTKDGRVLFAVPWHNRVVVGTTDTLIKSHSLEPVALESEIQFVLETAQRFLAKKPTRADVLSVFAGLRPLAAPKEEGKSTKEVSRSHKILVSKTGLITITGGKWTTYRKMAEEIIDKSIKTGKLPKKDCVTEHLSIHGNKPTTTADRENHLYIYGSDIPKITQLQKSEPELNEKLHPDHEFTMAEVVWAIRYEMARNVDDILARRVRLLFLDARAAIESSEKAARLIAKELGYDEIWIAKEISNFKAISKGFLLSEYQQNTLK</sequence>
<comment type="similarity">
    <text evidence="2">Belongs to the FAD-dependent glycerol-3-phosphate dehydrogenase family.</text>
</comment>
<keyword evidence="4" id="KW-0274">FAD</keyword>
<evidence type="ECO:0000313" key="7">
    <source>
        <dbReference type="EMBL" id="MFB9110827.1"/>
    </source>
</evidence>
<proteinExistence type="inferred from homology"/>
<evidence type="ECO:0000256" key="3">
    <source>
        <dbReference type="ARBA" id="ARBA00022630"/>
    </source>
</evidence>
<protein>
    <submittedName>
        <fullName evidence="7">Glycerol-3-phosphate dehydrogenase/oxidase</fullName>
        <ecNumber evidence="7">1.-.-.-</ecNumber>
    </submittedName>
</protein>
<reference evidence="7 8" key="1">
    <citation type="submission" date="2024-09" db="EMBL/GenBank/DDBJ databases">
        <authorList>
            <person name="Sun Q."/>
            <person name="Mori K."/>
        </authorList>
    </citation>
    <scope>NUCLEOTIDE SEQUENCE [LARGE SCALE GENOMIC DNA]</scope>
    <source>
        <strain evidence="7 8">CECT 8365</strain>
    </source>
</reference>
<gene>
    <name evidence="7" type="ORF">ACFFVK_19780</name>
</gene>
<dbReference type="SUPFAM" id="SSF51905">
    <property type="entry name" value="FAD/NAD(P)-binding domain"/>
    <property type="match status" value="1"/>
</dbReference>
<evidence type="ECO:0000256" key="4">
    <source>
        <dbReference type="ARBA" id="ARBA00022827"/>
    </source>
</evidence>
<keyword evidence="8" id="KW-1185">Reference proteome</keyword>
<dbReference type="RefSeq" id="WP_278010667.1">
    <property type="nucleotide sequence ID" value="NZ_CP121112.1"/>
</dbReference>
<evidence type="ECO:0000313" key="8">
    <source>
        <dbReference type="Proteomes" id="UP001589562"/>
    </source>
</evidence>
<dbReference type="GO" id="GO:0016491">
    <property type="term" value="F:oxidoreductase activity"/>
    <property type="evidence" value="ECO:0007669"/>
    <property type="project" value="UniProtKB-KW"/>
</dbReference>
<evidence type="ECO:0000256" key="5">
    <source>
        <dbReference type="ARBA" id="ARBA00023002"/>
    </source>
</evidence>
<comment type="caution">
    <text evidence="7">The sequence shown here is derived from an EMBL/GenBank/DDBJ whole genome shotgun (WGS) entry which is preliminary data.</text>
</comment>
<dbReference type="PRINTS" id="PR01001">
    <property type="entry name" value="FADG3PDH"/>
</dbReference>
<dbReference type="Gene3D" id="1.10.8.870">
    <property type="entry name" value="Alpha-glycerophosphate oxidase, cap domain"/>
    <property type="match status" value="1"/>
</dbReference>